<dbReference type="PIRSF" id="PIRSF031551">
    <property type="entry name" value="DUF1706"/>
    <property type="match status" value="1"/>
</dbReference>
<dbReference type="Pfam" id="PF08020">
    <property type="entry name" value="DUF1706"/>
    <property type="match status" value="1"/>
</dbReference>
<accession>A0A165RH78</accession>
<keyword evidence="2" id="KW-1185">Reference proteome</keyword>
<dbReference type="Gene3D" id="1.20.120.450">
    <property type="entry name" value="dinb family like domain"/>
    <property type="match status" value="1"/>
</dbReference>
<comment type="caution">
    <text evidence="1">The sequence shown here is derived from an EMBL/GenBank/DDBJ whole genome shotgun (WGS) entry which is preliminary data.</text>
</comment>
<dbReference type="Proteomes" id="UP000076630">
    <property type="component" value="Unassembled WGS sequence"/>
</dbReference>
<dbReference type="PANTHER" id="PTHR40658">
    <property type="match status" value="1"/>
</dbReference>
<gene>
    <name evidence="1" type="ORF">AV926_07895</name>
</gene>
<evidence type="ECO:0000313" key="1">
    <source>
        <dbReference type="EMBL" id="KZE82042.1"/>
    </source>
</evidence>
<dbReference type="AlphaFoldDB" id="A0A165RH78"/>
<name>A0A165RH78_9FLAO</name>
<dbReference type="InterPro" id="IPR012550">
    <property type="entry name" value="DUF1706"/>
</dbReference>
<dbReference type="OrthoDB" id="9786621at2"/>
<proteinExistence type="predicted"/>
<protein>
    <recommendedName>
        <fullName evidence="3">ClbS/DfsB family four-helix bundle protein</fullName>
    </recommendedName>
</protein>
<dbReference type="RefSeq" id="WP_038984628.1">
    <property type="nucleotide sequence ID" value="NZ_JACAJO010000004.1"/>
</dbReference>
<organism evidence="1 2">
    <name type="scientific">Myroides marinus</name>
    <dbReference type="NCBI Taxonomy" id="703342"/>
    <lineage>
        <taxon>Bacteria</taxon>
        <taxon>Pseudomonadati</taxon>
        <taxon>Bacteroidota</taxon>
        <taxon>Flavobacteriia</taxon>
        <taxon>Flavobacteriales</taxon>
        <taxon>Flavobacteriaceae</taxon>
        <taxon>Myroides</taxon>
    </lineage>
</organism>
<dbReference type="EMBL" id="LQNU01000049">
    <property type="protein sequence ID" value="KZE82042.1"/>
    <property type="molecule type" value="Genomic_DNA"/>
</dbReference>
<dbReference type="InterPro" id="IPR034660">
    <property type="entry name" value="DinB/YfiT-like"/>
</dbReference>
<sequence>MSRPTNKTDLLALSSNLYDKLVSTIESMDKTRLNEDFSSLSLNKNVRDVLMHLHEWHIMFLSWYEVGMAGGKPIMPAVGYSWKTTPELNIAINQKHQNISALESIDKFKESHLKVIQIIKQHSDEELFEKKRYTWTGSTSLGAYLISATSSHYDWALKFLKKNSIK</sequence>
<reference evidence="1 2" key="1">
    <citation type="submission" date="2016-01" db="EMBL/GenBank/DDBJ databases">
        <title>Whole genome sequencing of Myroides marinus L41.</title>
        <authorList>
            <person name="Hong K.W."/>
        </authorList>
    </citation>
    <scope>NUCLEOTIDE SEQUENCE [LARGE SCALE GENOMIC DNA]</scope>
    <source>
        <strain evidence="1 2">L41</strain>
    </source>
</reference>
<evidence type="ECO:0008006" key="3">
    <source>
        <dbReference type="Google" id="ProtNLM"/>
    </source>
</evidence>
<evidence type="ECO:0000313" key="2">
    <source>
        <dbReference type="Proteomes" id="UP000076630"/>
    </source>
</evidence>
<dbReference type="PANTHER" id="PTHR40658:SF4">
    <property type="entry name" value="HYPOTHETICAL CYTOSOLIC PROTEIN"/>
    <property type="match status" value="1"/>
</dbReference>